<dbReference type="EMBL" id="CAKLBY020000058">
    <property type="protein sequence ID" value="CAK7921486.1"/>
    <property type="molecule type" value="Genomic_DNA"/>
</dbReference>
<protein>
    <submittedName>
        <fullName evidence="1">Uncharacterized protein</fullName>
    </submittedName>
</protein>
<sequence length="147" mass="16534">MKQALKRSNITDLCSEVPVISALNPYRAIEDVSQRLASYESATKSPALQEDLAMWHKAQGQLVQIITDYHSLDVKSDVVPVIHVVHAQKEFGVKQKARGIQAYEKKERVVVNDRNVAEKSMDELLAKVIEVENRLPEKFLSPIAQAL</sequence>
<proteinExistence type="predicted"/>
<evidence type="ECO:0000313" key="2">
    <source>
        <dbReference type="Proteomes" id="UP001162060"/>
    </source>
</evidence>
<dbReference type="AlphaFoldDB" id="A0AAV1TK99"/>
<reference evidence="1" key="1">
    <citation type="submission" date="2024-01" db="EMBL/GenBank/DDBJ databases">
        <authorList>
            <person name="Webb A."/>
        </authorList>
    </citation>
    <scope>NUCLEOTIDE SEQUENCE</scope>
    <source>
        <strain evidence="1">Pm1</strain>
    </source>
</reference>
<comment type="caution">
    <text evidence="1">The sequence shown here is derived from an EMBL/GenBank/DDBJ whole genome shotgun (WGS) entry which is preliminary data.</text>
</comment>
<organism evidence="1 2">
    <name type="scientific">Peronospora matthiolae</name>
    <dbReference type="NCBI Taxonomy" id="2874970"/>
    <lineage>
        <taxon>Eukaryota</taxon>
        <taxon>Sar</taxon>
        <taxon>Stramenopiles</taxon>
        <taxon>Oomycota</taxon>
        <taxon>Peronosporomycetes</taxon>
        <taxon>Peronosporales</taxon>
        <taxon>Peronosporaceae</taxon>
        <taxon>Peronospora</taxon>
    </lineage>
</organism>
<name>A0AAV1TK99_9STRA</name>
<evidence type="ECO:0000313" key="1">
    <source>
        <dbReference type="EMBL" id="CAK7921486.1"/>
    </source>
</evidence>
<gene>
    <name evidence="1" type="ORF">PM001_LOCUS7166</name>
</gene>
<dbReference type="Proteomes" id="UP001162060">
    <property type="component" value="Unassembled WGS sequence"/>
</dbReference>
<accession>A0AAV1TK99</accession>